<reference evidence="1 2" key="1">
    <citation type="submission" date="2022-06" db="EMBL/GenBank/DDBJ databases">
        <title>Isolation of gut microbiota from human fecal samples.</title>
        <authorList>
            <person name="Pamer E.G."/>
            <person name="Barat B."/>
            <person name="Waligurski E."/>
            <person name="Medina S."/>
            <person name="Paddock L."/>
            <person name="Mostad J."/>
        </authorList>
    </citation>
    <scope>NUCLEOTIDE SEQUENCE [LARGE SCALE GENOMIC DNA]</scope>
    <source>
        <strain evidence="1 2">DFI.7.95</strain>
    </source>
</reference>
<proteinExistence type="predicted"/>
<sequence>MAIRSGFYNSVNGDRKYDAKNFAEYFASFIGSGVFPNPSNSLQVMANNDMTVTVKAGKAWINGYILINDDDHILNIDVADGALNRIDRVVLRWDAADREIRIEVKKGTFASNPVAHSLQRDADAYEIAIADIRINKGAVSITQANIVDLRLNNELCGIVHGTVNQVDTTTLFNQYQDWINQKKGEFDTDLIDYTDIKKQEFEDWVNSIQDILDENIAGNLLQMIGDIEQLKTGDKSNLVSAVNELFTSVSDGKQLIATAITDKGILTNSSDTFQTMATNISNIESRYSTFELVTLYGFDPIIALNHYIRRQ</sequence>
<evidence type="ECO:0000313" key="1">
    <source>
        <dbReference type="EMBL" id="MCQ4921567.1"/>
    </source>
</evidence>
<organism evidence="1 2">
    <name type="scientific">Tissierella carlieri</name>
    <dbReference type="NCBI Taxonomy" id="689904"/>
    <lineage>
        <taxon>Bacteria</taxon>
        <taxon>Bacillati</taxon>
        <taxon>Bacillota</taxon>
        <taxon>Tissierellia</taxon>
        <taxon>Tissierellales</taxon>
        <taxon>Tissierellaceae</taxon>
        <taxon>Tissierella</taxon>
    </lineage>
</organism>
<evidence type="ECO:0000313" key="2">
    <source>
        <dbReference type="Proteomes" id="UP001524478"/>
    </source>
</evidence>
<dbReference type="EMBL" id="JANGAC010000001">
    <property type="protein sequence ID" value="MCQ4921567.1"/>
    <property type="molecule type" value="Genomic_DNA"/>
</dbReference>
<keyword evidence="2" id="KW-1185">Reference proteome</keyword>
<accession>A0ABT1S522</accession>
<name>A0ABT1S522_9FIRM</name>
<dbReference type="Proteomes" id="UP001524478">
    <property type="component" value="Unassembled WGS sequence"/>
</dbReference>
<gene>
    <name evidence="1" type="ORF">NE686_00595</name>
</gene>
<protein>
    <submittedName>
        <fullName evidence="1">Uncharacterized protein</fullName>
    </submittedName>
</protein>
<dbReference type="RefSeq" id="WP_256310087.1">
    <property type="nucleotide sequence ID" value="NZ_JANGAC010000001.1"/>
</dbReference>
<comment type="caution">
    <text evidence="1">The sequence shown here is derived from an EMBL/GenBank/DDBJ whole genome shotgun (WGS) entry which is preliminary data.</text>
</comment>